<dbReference type="PANTHER" id="PTHR36919:SF2">
    <property type="entry name" value="BLL6627 PROTEIN"/>
    <property type="match status" value="1"/>
</dbReference>
<dbReference type="Proteomes" id="UP000028981">
    <property type="component" value="Unassembled WGS sequence"/>
</dbReference>
<feature type="chain" id="PRO_5001825943" evidence="1">
    <location>
        <begin position="22"/>
        <end position="127"/>
    </location>
</feature>
<name>A0A087M4V8_9HYPH</name>
<keyword evidence="1" id="KW-0732">Signal</keyword>
<evidence type="ECO:0000256" key="1">
    <source>
        <dbReference type="SAM" id="SignalP"/>
    </source>
</evidence>
<accession>A0A087M4V8</accession>
<feature type="signal peptide" evidence="1">
    <location>
        <begin position="1"/>
        <end position="21"/>
    </location>
</feature>
<protein>
    <submittedName>
        <fullName evidence="2">Uncharacterized protein</fullName>
    </submittedName>
</protein>
<gene>
    <name evidence="2" type="ORF">JP75_05780</name>
</gene>
<organism evidence="2 3">
    <name type="scientific">Devosia riboflavina</name>
    <dbReference type="NCBI Taxonomy" id="46914"/>
    <lineage>
        <taxon>Bacteria</taxon>
        <taxon>Pseudomonadati</taxon>
        <taxon>Pseudomonadota</taxon>
        <taxon>Alphaproteobacteria</taxon>
        <taxon>Hyphomicrobiales</taxon>
        <taxon>Devosiaceae</taxon>
        <taxon>Devosia</taxon>
    </lineage>
</organism>
<dbReference type="RefSeq" id="WP_035080419.1">
    <property type="nucleotide sequence ID" value="NZ_JQGC01000004.1"/>
</dbReference>
<evidence type="ECO:0000313" key="2">
    <source>
        <dbReference type="EMBL" id="KFL31911.1"/>
    </source>
</evidence>
<dbReference type="OrthoDB" id="7950001at2"/>
<dbReference type="EMBL" id="JQGC01000004">
    <property type="protein sequence ID" value="KFL31911.1"/>
    <property type="molecule type" value="Genomic_DNA"/>
</dbReference>
<dbReference type="AlphaFoldDB" id="A0A087M4V8"/>
<evidence type="ECO:0000313" key="3">
    <source>
        <dbReference type="Proteomes" id="UP000028981"/>
    </source>
</evidence>
<comment type="caution">
    <text evidence="2">The sequence shown here is derived from an EMBL/GenBank/DDBJ whole genome shotgun (WGS) entry which is preliminary data.</text>
</comment>
<dbReference type="PANTHER" id="PTHR36919">
    <property type="entry name" value="BLR1215 PROTEIN"/>
    <property type="match status" value="1"/>
</dbReference>
<proteinExistence type="predicted"/>
<keyword evidence="3" id="KW-1185">Reference proteome</keyword>
<reference evidence="2 3" key="1">
    <citation type="submission" date="2014-08" db="EMBL/GenBank/DDBJ databases">
        <authorList>
            <person name="Hassan Y.I."/>
            <person name="Lepp D."/>
            <person name="Zhou T."/>
        </authorList>
    </citation>
    <scope>NUCLEOTIDE SEQUENCE [LARGE SCALE GENOMIC DNA]</scope>
    <source>
        <strain evidence="2 3">IFO13584</strain>
    </source>
</reference>
<sequence length="127" mass="14376">MRFARSLAFALAALIATPALASPVGTWELEGKDTRFQLEMCGDGTQLCGLLTWLSDVDYNEQYKPYLNRPMADHMNQSGPNRWKGDIKLFGYNLSGTLTQNSENHMTLHGCALLVVCKTYQMYRYTE</sequence>